<dbReference type="Proteomes" id="UP000198876">
    <property type="component" value="Unassembled WGS sequence"/>
</dbReference>
<dbReference type="OrthoDB" id="230484at2157"/>
<accession>A0A1I2NXT3</accession>
<name>A0A1I2NXT3_9EURY</name>
<evidence type="ECO:0000256" key="1">
    <source>
        <dbReference type="SAM" id="MobiDB-lite"/>
    </source>
</evidence>
<keyword evidence="2" id="KW-1133">Transmembrane helix</keyword>
<keyword evidence="2" id="KW-0812">Transmembrane</keyword>
<sequence>MVAPMQSGVAEAIDAVINTFGPFVVPVALFAAGVVGYLFLLTIGRAGVEDDASGENAERLVDEPGAAASDPTTDEDDSDRSEDA</sequence>
<gene>
    <name evidence="3" type="ORF">SAMN04488063_1350</name>
</gene>
<keyword evidence="4" id="KW-1185">Reference proteome</keyword>
<feature type="region of interest" description="Disordered" evidence="1">
    <location>
        <begin position="52"/>
        <end position="84"/>
    </location>
</feature>
<dbReference type="AlphaFoldDB" id="A0A1I2NXT3"/>
<keyword evidence="2" id="KW-0472">Membrane</keyword>
<proteinExistence type="predicted"/>
<evidence type="ECO:0000256" key="2">
    <source>
        <dbReference type="SAM" id="Phobius"/>
    </source>
</evidence>
<evidence type="ECO:0000313" key="4">
    <source>
        <dbReference type="Proteomes" id="UP000198876"/>
    </source>
</evidence>
<dbReference type="EMBL" id="FOOQ01000001">
    <property type="protein sequence ID" value="SFG07679.1"/>
    <property type="molecule type" value="Genomic_DNA"/>
</dbReference>
<feature type="compositionally biased region" description="Acidic residues" evidence="1">
    <location>
        <begin position="72"/>
        <end position="84"/>
    </location>
</feature>
<organism evidence="3 4">
    <name type="scientific">Halopelagius inordinatus</name>
    <dbReference type="NCBI Taxonomy" id="553467"/>
    <lineage>
        <taxon>Archaea</taxon>
        <taxon>Methanobacteriati</taxon>
        <taxon>Methanobacteriota</taxon>
        <taxon>Stenosarchaea group</taxon>
        <taxon>Halobacteria</taxon>
        <taxon>Halobacteriales</taxon>
        <taxon>Haloferacaceae</taxon>
    </lineage>
</organism>
<dbReference type="RefSeq" id="WP_092890191.1">
    <property type="nucleotide sequence ID" value="NZ_FOOQ01000001.1"/>
</dbReference>
<reference evidence="4" key="1">
    <citation type="submission" date="2016-10" db="EMBL/GenBank/DDBJ databases">
        <authorList>
            <person name="Varghese N."/>
            <person name="Submissions S."/>
        </authorList>
    </citation>
    <scope>NUCLEOTIDE SEQUENCE [LARGE SCALE GENOMIC DNA]</scope>
    <source>
        <strain evidence="4">CGMCC 1.7739</strain>
    </source>
</reference>
<dbReference type="STRING" id="553467.SAMN04488063_1350"/>
<evidence type="ECO:0000313" key="3">
    <source>
        <dbReference type="EMBL" id="SFG07679.1"/>
    </source>
</evidence>
<protein>
    <submittedName>
        <fullName evidence="3">Uncharacterized protein</fullName>
    </submittedName>
</protein>
<feature type="transmembrane region" description="Helical" evidence="2">
    <location>
        <begin position="20"/>
        <end position="40"/>
    </location>
</feature>